<dbReference type="GO" id="GO:0008270">
    <property type="term" value="F:zinc ion binding"/>
    <property type="evidence" value="ECO:0007669"/>
    <property type="project" value="UniProtKB-KW"/>
</dbReference>
<dbReference type="PANTHER" id="PTHR38777">
    <property type="entry name" value="FELS-2 PROPHAGE PROTEIN"/>
    <property type="match status" value="1"/>
</dbReference>
<dbReference type="AlphaFoldDB" id="A0A379YCN4"/>
<name>A0A379YCN4_9GAMM</name>
<dbReference type="RefSeq" id="WP_115182685.1">
    <property type="nucleotide sequence ID" value="NZ_CAMKUF010000001.1"/>
</dbReference>
<proteinExistence type="predicted"/>
<evidence type="ECO:0000256" key="2">
    <source>
        <dbReference type="ARBA" id="ARBA00022771"/>
    </source>
</evidence>
<dbReference type="Pfam" id="PF01258">
    <property type="entry name" value="zf-dskA_traR"/>
    <property type="match status" value="1"/>
</dbReference>
<dbReference type="GO" id="GO:1900378">
    <property type="term" value="P:positive regulation of secondary metabolite biosynthetic process"/>
    <property type="evidence" value="ECO:0007669"/>
    <property type="project" value="TreeGrafter"/>
</dbReference>
<evidence type="ECO:0000256" key="4">
    <source>
        <dbReference type="PROSITE-ProRule" id="PRU00510"/>
    </source>
</evidence>
<dbReference type="InterPro" id="IPR012783">
    <property type="entry name" value="Znf_C4_TraR"/>
</dbReference>
<evidence type="ECO:0000256" key="3">
    <source>
        <dbReference type="ARBA" id="ARBA00022833"/>
    </source>
</evidence>
<keyword evidence="2" id="KW-0863">Zinc-finger</keyword>
<evidence type="ECO:0000313" key="8">
    <source>
        <dbReference type="Proteomes" id="UP000255529"/>
    </source>
</evidence>
<dbReference type="Gene3D" id="1.20.120.910">
    <property type="entry name" value="DksA, coiled-coil domain"/>
    <property type="match status" value="1"/>
</dbReference>
<organism evidence="7 8">
    <name type="scientific">Serratia quinivorans</name>
    <dbReference type="NCBI Taxonomy" id="137545"/>
    <lineage>
        <taxon>Bacteria</taxon>
        <taxon>Pseudomonadati</taxon>
        <taxon>Pseudomonadota</taxon>
        <taxon>Gammaproteobacteria</taxon>
        <taxon>Enterobacterales</taxon>
        <taxon>Yersiniaceae</taxon>
        <taxon>Serratia</taxon>
    </lineage>
</organism>
<protein>
    <submittedName>
        <fullName evidence="7">DnaK suppressor protein</fullName>
    </submittedName>
</protein>
<feature type="domain" description="Zinc finger DksA/TraR C4-type" evidence="6">
    <location>
        <begin position="34"/>
        <end position="64"/>
    </location>
</feature>
<sequence length="97" mass="10902">MADQIDMAQERHQLILDAQIKNARSQPCGPSALHCEECGSSIPEPRRRLIHGVTTCVHCQAIREAKSQHMKFQGRPSPRNENVNAGWMQKIKPSSTE</sequence>
<dbReference type="Proteomes" id="UP000255529">
    <property type="component" value="Unassembled WGS sequence"/>
</dbReference>
<reference evidence="7 8" key="1">
    <citation type="submission" date="2018-06" db="EMBL/GenBank/DDBJ databases">
        <authorList>
            <consortium name="Pathogen Informatics"/>
            <person name="Doyle S."/>
        </authorList>
    </citation>
    <scope>NUCLEOTIDE SEQUENCE [LARGE SCALE GENOMIC DNA]</scope>
    <source>
        <strain evidence="7 8">NCTC11544</strain>
    </source>
</reference>
<dbReference type="SUPFAM" id="SSF57716">
    <property type="entry name" value="Glucocorticoid receptor-like (DNA-binding domain)"/>
    <property type="match status" value="1"/>
</dbReference>
<keyword evidence="3" id="KW-0862">Zinc</keyword>
<dbReference type="PROSITE" id="PS51128">
    <property type="entry name" value="ZF_DKSA_2"/>
    <property type="match status" value="1"/>
</dbReference>
<evidence type="ECO:0000256" key="5">
    <source>
        <dbReference type="SAM" id="MobiDB-lite"/>
    </source>
</evidence>
<dbReference type="NCBIfam" id="TIGR02419">
    <property type="entry name" value="C4_traR_proteo"/>
    <property type="match status" value="1"/>
</dbReference>
<feature type="region of interest" description="Disordered" evidence="5">
    <location>
        <begin position="67"/>
        <end position="97"/>
    </location>
</feature>
<feature type="zinc finger region" description="dksA C4-type" evidence="4">
    <location>
        <begin position="35"/>
        <end position="59"/>
    </location>
</feature>
<gene>
    <name evidence="7" type="primary">ybiI_1</name>
    <name evidence="7" type="ORF">NCTC11544_00154</name>
</gene>
<dbReference type="EMBL" id="UGYN01000002">
    <property type="protein sequence ID" value="SUI43290.1"/>
    <property type="molecule type" value="Genomic_DNA"/>
</dbReference>
<evidence type="ECO:0000313" key="7">
    <source>
        <dbReference type="EMBL" id="SUI43290.1"/>
    </source>
</evidence>
<dbReference type="InterPro" id="IPR000962">
    <property type="entry name" value="Znf_DskA_TraR"/>
</dbReference>
<dbReference type="PANTHER" id="PTHR38777:SF1">
    <property type="entry name" value="DNAK SUPPRESSOR PROTEIN"/>
    <property type="match status" value="1"/>
</dbReference>
<keyword evidence="1" id="KW-0479">Metal-binding</keyword>
<evidence type="ECO:0000259" key="6">
    <source>
        <dbReference type="Pfam" id="PF01258"/>
    </source>
</evidence>
<accession>A0A379YCN4</accession>
<evidence type="ECO:0000256" key="1">
    <source>
        <dbReference type="ARBA" id="ARBA00022723"/>
    </source>
</evidence>